<sequence>MATQTKLMVKRRIKIYQVALSQKKKQIRKLEGIDTPKSYVEKAEIQKEIDELEIKINESIEKLENTKYAYKPDLFNG</sequence>
<dbReference type="EMBL" id="AP021878">
    <property type="protein sequence ID" value="BBO86807.1"/>
    <property type="molecule type" value="Genomic_DNA"/>
</dbReference>
<keyword evidence="1" id="KW-0175">Coiled coil</keyword>
<dbReference type="Proteomes" id="UP000425960">
    <property type="component" value="Plasmid Do28_2"/>
</dbReference>
<accession>A0A5K8A2T7</accession>
<evidence type="ECO:0000256" key="1">
    <source>
        <dbReference type="SAM" id="Coils"/>
    </source>
</evidence>
<gene>
    <name evidence="2" type="ORF">DSCO28_73730</name>
</gene>
<name>A0A5K8A2T7_9BACT</name>
<proteinExistence type="predicted"/>
<organism evidence="2 3">
    <name type="scientific">Desulfosarcina ovata subsp. sediminis</name>
    <dbReference type="NCBI Taxonomy" id="885957"/>
    <lineage>
        <taxon>Bacteria</taxon>
        <taxon>Pseudomonadati</taxon>
        <taxon>Thermodesulfobacteriota</taxon>
        <taxon>Desulfobacteria</taxon>
        <taxon>Desulfobacterales</taxon>
        <taxon>Desulfosarcinaceae</taxon>
        <taxon>Desulfosarcina</taxon>
    </lineage>
</organism>
<dbReference type="KEGG" id="dov:DSCO28_73730"/>
<feature type="coiled-coil region" evidence="1">
    <location>
        <begin position="42"/>
        <end position="69"/>
    </location>
</feature>
<keyword evidence="2" id="KW-0614">Plasmid</keyword>
<protein>
    <submittedName>
        <fullName evidence="2">Uncharacterized protein</fullName>
    </submittedName>
</protein>
<evidence type="ECO:0000313" key="3">
    <source>
        <dbReference type="Proteomes" id="UP000425960"/>
    </source>
</evidence>
<reference evidence="2 3" key="1">
    <citation type="submission" date="2019-11" db="EMBL/GenBank/DDBJ databases">
        <title>Comparative genomics of hydrocarbon-degrading Desulfosarcina strains.</title>
        <authorList>
            <person name="Watanabe M."/>
            <person name="Kojima H."/>
            <person name="Fukui M."/>
        </authorList>
    </citation>
    <scope>NUCLEOTIDE SEQUENCE [LARGE SCALE GENOMIC DNA]</scope>
    <source>
        <strain evidence="2 3">28bB2T</strain>
        <plasmid evidence="3">do28_2 dna</plasmid>
    </source>
</reference>
<geneLocation type="plasmid" evidence="3">
    <name>do28_2 dna</name>
</geneLocation>
<dbReference type="AlphaFoldDB" id="A0A5K8A2T7"/>
<evidence type="ECO:0000313" key="2">
    <source>
        <dbReference type="EMBL" id="BBO86807.1"/>
    </source>
</evidence>
<dbReference type="RefSeq" id="WP_155326382.1">
    <property type="nucleotide sequence ID" value="NZ_AP021878.1"/>
</dbReference>